<sequence>MTEIFSKEELENAEDLPLELGDLRVEEKLETSNLSSISDDSILQNTQLLSSIRDLAGSFTASSRELRDQVAAISENVEFMRSSQRSDSDLNFDCILTHVLGELEKIKMLRKKVLSKAFVKEKYQSLKISLDNIESQVDSIRLFKSHEPEIIETVELELLDAQKIVMTMKDKWDLFQKFDRKYFHHLKWLTEVDLDILHHARMTEREKLEKTVETLTKEFLSRKAGLEELRILAGEVIGFVDDEEKMEVREQMENLQTLSEGIMETVSRLIKPPASDEEDISAFEHPPLYTSTPAAKKHSARSSTGSTEIRRTRPPRAIVLKSSDDEERDGFEWDDSDMLRDLEDSHVEDEEAPIPVISPLETAAAPLEKLIDDGRTKVDQVEYLNRCETPVFSKLDGFTNDYEQIVDKADESIEKVHKQLLYPSILDASWKDQAQALINKWEEVRVGASQRSNRLREKFEKAEMLLTDVNLAISWLKEHNLLELMHGGDKNSSRAEESLNVTDSEKTFRKFQQEISKLKTLALDTKEQKPMMESLVKKSANGDCESFWDEELKSKVENLNVQWRDFTKGIEVWKLKIETKIKKSKEYENVICRAEELVGELHKKTQDQYDSGEIVELADELQSLRSRVSNLEEIISELHAVEKVDDSPIDKTSESVDSSEPIRSSTPKKTGPQEKEAVYDGFDTLRIVKTICDKELEYTERKIEEHNNNHTEEIEEDIPELVLAPADPLYTSENAQEESPLFNFELECEPDNASPEDAEILKDDTSEQEAPLSTESQFQRRSKAKLLFYSMILSYPTYAYALPFLTFLYSLVHCQSEDPRNCPLERLRHPEITLTWPNGAPPL</sequence>
<feature type="region of interest" description="Disordered" evidence="2">
    <location>
        <begin position="288"/>
        <end position="315"/>
    </location>
</feature>
<keyword evidence="1" id="KW-0175">Coiled coil</keyword>
<gene>
    <name evidence="4" type="ORF">OKIOD_LOCUS843</name>
</gene>
<proteinExistence type="predicted"/>
<keyword evidence="3" id="KW-0472">Membrane</keyword>
<feature type="coiled-coil region" evidence="1">
    <location>
        <begin position="614"/>
        <end position="641"/>
    </location>
</feature>
<dbReference type="Proteomes" id="UP001158576">
    <property type="component" value="Chromosome PAR"/>
</dbReference>
<feature type="region of interest" description="Disordered" evidence="2">
    <location>
        <begin position="645"/>
        <end position="676"/>
    </location>
</feature>
<feature type="region of interest" description="Disordered" evidence="2">
    <location>
        <begin position="752"/>
        <end position="776"/>
    </location>
</feature>
<evidence type="ECO:0000256" key="1">
    <source>
        <dbReference type="SAM" id="Coils"/>
    </source>
</evidence>
<keyword evidence="5" id="KW-1185">Reference proteome</keyword>
<evidence type="ECO:0000313" key="4">
    <source>
        <dbReference type="EMBL" id="CAG5079573.1"/>
    </source>
</evidence>
<evidence type="ECO:0000256" key="2">
    <source>
        <dbReference type="SAM" id="MobiDB-lite"/>
    </source>
</evidence>
<organism evidence="4 5">
    <name type="scientific">Oikopleura dioica</name>
    <name type="common">Tunicate</name>
    <dbReference type="NCBI Taxonomy" id="34765"/>
    <lineage>
        <taxon>Eukaryota</taxon>
        <taxon>Metazoa</taxon>
        <taxon>Chordata</taxon>
        <taxon>Tunicata</taxon>
        <taxon>Appendicularia</taxon>
        <taxon>Copelata</taxon>
        <taxon>Oikopleuridae</taxon>
        <taxon>Oikopleura</taxon>
    </lineage>
</organism>
<keyword evidence="3" id="KW-1133">Transmembrane helix</keyword>
<evidence type="ECO:0000313" key="5">
    <source>
        <dbReference type="Proteomes" id="UP001158576"/>
    </source>
</evidence>
<dbReference type="EMBL" id="OU015568">
    <property type="protein sequence ID" value="CAG5079573.1"/>
    <property type="molecule type" value="Genomic_DNA"/>
</dbReference>
<name>A0ABN7RNE3_OIKDI</name>
<feature type="compositionally biased region" description="Polar residues" evidence="2">
    <location>
        <begin position="655"/>
        <end position="668"/>
    </location>
</feature>
<feature type="transmembrane region" description="Helical" evidence="3">
    <location>
        <begin position="786"/>
        <end position="812"/>
    </location>
</feature>
<protein>
    <submittedName>
        <fullName evidence="4">Oidioi.mRNA.OKI2018_I69.PAR.g9285.t1.cds</fullName>
    </submittedName>
</protein>
<keyword evidence="3" id="KW-0812">Transmembrane</keyword>
<feature type="compositionally biased region" description="Basic and acidic residues" evidence="2">
    <location>
        <begin position="645"/>
        <end position="654"/>
    </location>
</feature>
<reference evidence="4 5" key="1">
    <citation type="submission" date="2021-04" db="EMBL/GenBank/DDBJ databases">
        <authorList>
            <person name="Bliznina A."/>
        </authorList>
    </citation>
    <scope>NUCLEOTIDE SEQUENCE [LARGE SCALE GENOMIC DNA]</scope>
</reference>
<evidence type="ECO:0000256" key="3">
    <source>
        <dbReference type="SAM" id="Phobius"/>
    </source>
</evidence>
<accession>A0ABN7RNE3</accession>